<feature type="domain" description="Bacterial alpha-L-rhamnosidase N-terminal" evidence="1">
    <location>
        <begin position="52"/>
        <end position="204"/>
    </location>
</feature>
<evidence type="ECO:0000259" key="3">
    <source>
        <dbReference type="Pfam" id="PF17390"/>
    </source>
</evidence>
<dbReference type="Pfam" id="PF17389">
    <property type="entry name" value="Bac_rhamnosid6H"/>
    <property type="match status" value="1"/>
</dbReference>
<dbReference type="AlphaFoldDB" id="A0A839TPE4"/>
<organism evidence="4 5">
    <name type="scientific">Paenibacillus rhizosphaerae</name>
    <dbReference type="NCBI Taxonomy" id="297318"/>
    <lineage>
        <taxon>Bacteria</taxon>
        <taxon>Bacillati</taxon>
        <taxon>Bacillota</taxon>
        <taxon>Bacilli</taxon>
        <taxon>Bacillales</taxon>
        <taxon>Paenibacillaceae</taxon>
        <taxon>Paenibacillus</taxon>
    </lineage>
</organism>
<dbReference type="PANTHER" id="PTHR34987:SF2">
    <property type="entry name" value="B, PUTATIVE (AFU_ORTHOLOGUE AFUA_7G05040)-RELATED"/>
    <property type="match status" value="1"/>
</dbReference>
<dbReference type="EMBL" id="JACHXJ010000002">
    <property type="protein sequence ID" value="MBB3128441.1"/>
    <property type="molecule type" value="Genomic_DNA"/>
</dbReference>
<evidence type="ECO:0000313" key="4">
    <source>
        <dbReference type="EMBL" id="MBB3128441.1"/>
    </source>
</evidence>
<accession>A0A839TPE4</accession>
<dbReference type="RefSeq" id="WP_183582611.1">
    <property type="nucleotide sequence ID" value="NZ_JACHXJ010000002.1"/>
</dbReference>
<dbReference type="SUPFAM" id="SSF49785">
    <property type="entry name" value="Galactose-binding domain-like"/>
    <property type="match status" value="1"/>
</dbReference>
<reference evidence="4 5" key="1">
    <citation type="submission" date="2020-08" db="EMBL/GenBank/DDBJ databases">
        <title>Genomic Encyclopedia of Type Strains, Phase III (KMG-III): the genomes of soil and plant-associated and newly described type strains.</title>
        <authorList>
            <person name="Whitman W."/>
        </authorList>
    </citation>
    <scope>NUCLEOTIDE SEQUENCE [LARGE SCALE GENOMIC DNA]</scope>
    <source>
        <strain evidence="4 5">CECT 5831</strain>
    </source>
</reference>
<proteinExistence type="predicted"/>
<dbReference type="Gene3D" id="2.60.420.10">
    <property type="entry name" value="Maltose phosphorylase, domain 3"/>
    <property type="match status" value="1"/>
</dbReference>
<gene>
    <name evidence="4" type="ORF">FHS19_003095</name>
</gene>
<comment type="caution">
    <text evidence="4">The sequence shown here is derived from an EMBL/GenBank/DDBJ whole genome shotgun (WGS) entry which is preliminary data.</text>
</comment>
<evidence type="ECO:0008006" key="6">
    <source>
        <dbReference type="Google" id="ProtNLM"/>
    </source>
</evidence>
<dbReference type="InterPro" id="IPR013737">
    <property type="entry name" value="Bac_rhamnosid_N"/>
</dbReference>
<dbReference type="InterPro" id="IPR008928">
    <property type="entry name" value="6-hairpin_glycosidase_sf"/>
</dbReference>
<dbReference type="Proteomes" id="UP000517523">
    <property type="component" value="Unassembled WGS sequence"/>
</dbReference>
<dbReference type="SUPFAM" id="SSF48208">
    <property type="entry name" value="Six-hairpin glycosidases"/>
    <property type="match status" value="1"/>
</dbReference>
<dbReference type="InterPro" id="IPR012341">
    <property type="entry name" value="6hp_glycosidase-like_sf"/>
</dbReference>
<dbReference type="GO" id="GO:0005975">
    <property type="term" value="P:carbohydrate metabolic process"/>
    <property type="evidence" value="ECO:0007669"/>
    <property type="project" value="InterPro"/>
</dbReference>
<dbReference type="InterPro" id="IPR035396">
    <property type="entry name" value="Bac_rhamnosid6H"/>
</dbReference>
<dbReference type="Gene3D" id="2.60.120.260">
    <property type="entry name" value="Galactose-binding domain-like"/>
    <property type="match status" value="2"/>
</dbReference>
<dbReference type="PANTHER" id="PTHR34987">
    <property type="entry name" value="C, PUTATIVE (AFU_ORTHOLOGUE AFUA_3G02880)-RELATED"/>
    <property type="match status" value="1"/>
</dbReference>
<evidence type="ECO:0000259" key="1">
    <source>
        <dbReference type="Pfam" id="PF08531"/>
    </source>
</evidence>
<name>A0A839TPE4_9BACL</name>
<dbReference type="Pfam" id="PF17390">
    <property type="entry name" value="Bac_rhamnosid_C"/>
    <property type="match status" value="1"/>
</dbReference>
<dbReference type="InterPro" id="IPR008979">
    <property type="entry name" value="Galactose-bd-like_sf"/>
</dbReference>
<evidence type="ECO:0000313" key="5">
    <source>
        <dbReference type="Proteomes" id="UP000517523"/>
    </source>
</evidence>
<evidence type="ECO:0000259" key="2">
    <source>
        <dbReference type="Pfam" id="PF17389"/>
    </source>
</evidence>
<dbReference type="InterPro" id="IPR035398">
    <property type="entry name" value="Bac_rhamnosid_C"/>
</dbReference>
<feature type="domain" description="Alpha-L-rhamnosidase six-hairpin glycosidase" evidence="2">
    <location>
        <begin position="386"/>
        <end position="610"/>
    </location>
</feature>
<feature type="domain" description="Alpha-L-rhamnosidase C-terminal" evidence="3">
    <location>
        <begin position="719"/>
        <end position="793"/>
    </location>
</feature>
<sequence length="800" mass="89118">MLQSEALLNHDTRNWRGQWIWTEGSVRDIRPGGHTMALFRRTFQAAGGERLTVRISANSRYRLFVNGESVSIGPCKGDANRHFYETVDVSGLLQAGKNVLAAQVVHYVGTEPWTMGGISGPISIWSERNGGFLLDGALTDAEGRKQEELHTGASWRCVTAEGYAIEPSGLIQWLGGLERVDGSKLPHGWTHPEFDDSGWPLAVSFAPLRNPFGERVGWALQPRSIPPLYERETTFASLVRAQGCEANELDTLRGLESASVIVPAGSKLWFELDAGLLTTGYLHLAFSGGKGTEFRIVCAECYEPEASNASKGRMKGVRTMSKGGKLVGDPDVYLASGAGTPESPEVYEPFWFRTFRYVRVEITGGNEPIALHSIGYRETGYPLEPAGTFDCSDDELNQIWRMSLNTLRRCMHETYEDCPYYEQLQYTMDTRLQMLYTFHLTTDDRLARKAIDDFHSSQLPSGMLQCRFPSMLPQVIPGFSFYWIDMLVEHYRYFGDIDLVNRYRPAMLKLLDWFERYRTPEGIVGMLPYELWTHFDWVESWPFGAPPTQDEGPMTLHSLMYAVGLNKASGLLDAGGWRDAAGELRARAESVVEAINRHCWSTERRLYANSPGTDDFSVHPQIWAVLSGAVTGDDAAELLRRAFADETLPVASLPQTFASMRALEACGLHELAFKEWDRWRLFLGLELTTTPEIAHGTPRSDCHAWSALPLYEFSATILGVRPAAPGYARICIAPRPEGLSWASGTTPTPHGPVKTDWQFDGDAFTLRVDAPTGIPVDIVLPDGTRWEATGGETIRAACSL</sequence>
<dbReference type="Gene3D" id="1.50.10.10">
    <property type="match status" value="1"/>
</dbReference>
<protein>
    <recommendedName>
        <fullName evidence="6">Alpha-L-rhamnosidase</fullName>
    </recommendedName>
</protein>
<dbReference type="Pfam" id="PF08531">
    <property type="entry name" value="Bac_rhamnosid_N"/>
    <property type="match status" value="1"/>
</dbReference>